<organism evidence="1 3">
    <name type="scientific">Desulfosarcina ovata subsp. sediminis</name>
    <dbReference type="NCBI Taxonomy" id="885957"/>
    <lineage>
        <taxon>Bacteria</taxon>
        <taxon>Pseudomonadati</taxon>
        <taxon>Thermodesulfobacteriota</taxon>
        <taxon>Desulfobacteria</taxon>
        <taxon>Desulfobacterales</taxon>
        <taxon>Desulfosarcinaceae</taxon>
        <taxon>Desulfosarcina</taxon>
    </lineage>
</organism>
<evidence type="ECO:0000313" key="1">
    <source>
        <dbReference type="EMBL" id="BBO80187.1"/>
    </source>
</evidence>
<name>A0A5K7ZJN4_9BACT</name>
<evidence type="ECO:0000313" key="2">
    <source>
        <dbReference type="EMBL" id="BBO84493.1"/>
    </source>
</evidence>
<dbReference type="EMBL" id="AP021876">
    <property type="protein sequence ID" value="BBO80187.1"/>
    <property type="molecule type" value="Genomic_DNA"/>
</dbReference>
<dbReference type="KEGG" id="dov:DSCO28_07530"/>
<accession>A0A5K7ZJN4</accession>
<evidence type="ECO:0000313" key="3">
    <source>
        <dbReference type="Proteomes" id="UP000425960"/>
    </source>
</evidence>
<dbReference type="KEGG" id="dov:DSCO28_50590"/>
<dbReference type="Proteomes" id="UP000425960">
    <property type="component" value="Chromosome"/>
</dbReference>
<dbReference type="AlphaFoldDB" id="A0A5K7ZJN4"/>
<protein>
    <submittedName>
        <fullName evidence="1">Uncharacterized protein</fullName>
    </submittedName>
</protein>
<proteinExistence type="predicted"/>
<reference evidence="1 3" key="1">
    <citation type="submission" date="2019-11" db="EMBL/GenBank/DDBJ databases">
        <title>Comparative genomics of hydrocarbon-degrading Desulfosarcina strains.</title>
        <authorList>
            <person name="Watanabe M."/>
            <person name="Kojima H."/>
            <person name="Fukui M."/>
        </authorList>
    </citation>
    <scope>NUCLEOTIDE SEQUENCE [LARGE SCALE GENOMIC DNA]</scope>
    <source>
        <strain evidence="1 3">28bB2T</strain>
    </source>
</reference>
<sequence length="115" mass="12608">MFERGLKQCEYRKYGPRWNERTCVPGRPAVISCGYRKGNRLFGYVAGFATAHPSESAGGAVYLDTYGMCDDGPVAEIYIAVRHVIGEYACPCCGSTGHYSVTPSMQCIAALKQRI</sequence>
<dbReference type="EMBL" id="AP021876">
    <property type="protein sequence ID" value="BBO84493.1"/>
    <property type="molecule type" value="Genomic_DNA"/>
</dbReference>
<gene>
    <name evidence="1" type="ORF">DSCO28_07530</name>
    <name evidence="2" type="ORF">DSCO28_50590</name>
</gene>